<dbReference type="GO" id="GO:0017057">
    <property type="term" value="F:6-phosphogluconolactonase activity"/>
    <property type="evidence" value="ECO:0007669"/>
    <property type="project" value="UniProtKB-EC"/>
</dbReference>
<evidence type="ECO:0000313" key="5">
    <source>
        <dbReference type="Proteomes" id="UP000008631"/>
    </source>
</evidence>
<dbReference type="Proteomes" id="UP000008631">
    <property type="component" value="Chromosome"/>
</dbReference>
<dbReference type="InterPro" id="IPR011048">
    <property type="entry name" value="Haem_d1_sf"/>
</dbReference>
<dbReference type="InterPro" id="IPR015943">
    <property type="entry name" value="WD40/YVTN_repeat-like_dom_sf"/>
</dbReference>
<dbReference type="AlphaFoldDB" id="E8QYT4"/>
<dbReference type="OrthoDB" id="9790815at2"/>
<protein>
    <submittedName>
        <fullName evidence="4">6-phosphogluconolactonase</fullName>
        <ecNumber evidence="4">3.1.1.31</ecNumber>
    </submittedName>
</protein>
<keyword evidence="4" id="KW-0378">Hydrolase</keyword>
<keyword evidence="2" id="KW-0313">Glucose metabolism</keyword>
<dbReference type="EC" id="3.1.1.31" evidence="4"/>
<organism evidence="4 5">
    <name type="scientific">Isosphaera pallida (strain ATCC 43644 / DSM 9630 / IS1B)</name>
    <dbReference type="NCBI Taxonomy" id="575540"/>
    <lineage>
        <taxon>Bacteria</taxon>
        <taxon>Pseudomonadati</taxon>
        <taxon>Planctomycetota</taxon>
        <taxon>Planctomycetia</taxon>
        <taxon>Isosphaerales</taxon>
        <taxon>Isosphaeraceae</taxon>
        <taxon>Isosphaera</taxon>
    </lineage>
</organism>
<evidence type="ECO:0000256" key="1">
    <source>
        <dbReference type="ARBA" id="ARBA00005564"/>
    </source>
</evidence>
<dbReference type="Pfam" id="PF10282">
    <property type="entry name" value="Lactonase"/>
    <property type="match status" value="1"/>
</dbReference>
<dbReference type="EMBL" id="CP002353">
    <property type="protein sequence ID" value="ADV62071.1"/>
    <property type="molecule type" value="Genomic_DNA"/>
</dbReference>
<dbReference type="InterPro" id="IPR019405">
    <property type="entry name" value="Lactonase_7-beta_prop"/>
</dbReference>
<keyword evidence="2" id="KW-0119">Carbohydrate metabolism</keyword>
<dbReference type="PANTHER" id="PTHR30344:SF1">
    <property type="entry name" value="6-PHOSPHOGLUCONOLACTONASE"/>
    <property type="match status" value="1"/>
</dbReference>
<gene>
    <name evidence="4" type="ordered locus">Isop_1486</name>
</gene>
<dbReference type="RefSeq" id="WP_013564359.1">
    <property type="nucleotide sequence ID" value="NC_014962.1"/>
</dbReference>
<dbReference type="FunCoup" id="E8QYT4">
    <property type="interactions" value="117"/>
</dbReference>
<dbReference type="Gene3D" id="2.130.10.10">
    <property type="entry name" value="YVTN repeat-like/Quinoprotein amine dehydrogenase"/>
    <property type="match status" value="1"/>
</dbReference>
<evidence type="ECO:0000256" key="2">
    <source>
        <dbReference type="ARBA" id="ARBA00022526"/>
    </source>
</evidence>
<dbReference type="GO" id="GO:0005829">
    <property type="term" value="C:cytosol"/>
    <property type="evidence" value="ECO:0007669"/>
    <property type="project" value="TreeGrafter"/>
</dbReference>
<dbReference type="InParanoid" id="E8QYT4"/>
<dbReference type="GO" id="GO:0006006">
    <property type="term" value="P:glucose metabolic process"/>
    <property type="evidence" value="ECO:0007669"/>
    <property type="project" value="UniProtKB-KW"/>
</dbReference>
<sequence length="404" mass="43428">MRMAKGAMVTAALWLCVVGATNARTNAWGRHVGDLNENQTMTMLVGTYTTPEKSQGIYTLTFDPATGTLSEPTLAVETRNPTFLALHPTKRVVYAVGEIGEYEGKPAGMISAFAIEPDGKRLRLLNRQSTRGSGPCHVCVDREGRVVLAANYGGGSTVILGLNSDGSLKPSNEHGFIQHRGKSVNPRRQEGPHAHSVNLDEANRFAIVADLGLDKLLVYKVDTREATITPNDPPAIDLPPGSGPRHFTFHPTRPLAYSVNELDSTVTTLAWDASTGRLTILGHASTLPEGFDAASVNNTTAEIVVHPSGRFLYASNRGHNSIAVFSLDPESGLPTLRGHGREGVETPRNFVIDPTGRYLLVGSQTADRIVTFAIDPQTGDLTPHGQPVSVFAPVCLRFVTHKAE</sequence>
<feature type="chain" id="PRO_5003226322" evidence="3">
    <location>
        <begin position="24"/>
        <end position="404"/>
    </location>
</feature>
<proteinExistence type="inferred from homology"/>
<keyword evidence="5" id="KW-1185">Reference proteome</keyword>
<comment type="similarity">
    <text evidence="1">Belongs to the cycloisomerase 2 family.</text>
</comment>
<dbReference type="InterPro" id="IPR050282">
    <property type="entry name" value="Cycloisomerase_2"/>
</dbReference>
<name>E8QYT4_ISOPI</name>
<reference key="1">
    <citation type="submission" date="2010-11" db="EMBL/GenBank/DDBJ databases">
        <title>The complete sequence of chromosome of Isophaera pallida ATCC 43644.</title>
        <authorList>
            <consortium name="US DOE Joint Genome Institute (JGI-PGF)"/>
            <person name="Lucas S."/>
            <person name="Copeland A."/>
            <person name="Lapidus A."/>
            <person name="Bruce D."/>
            <person name="Goodwin L."/>
            <person name="Pitluck S."/>
            <person name="Kyrpides N."/>
            <person name="Mavromatis K."/>
            <person name="Pagani I."/>
            <person name="Ivanova N."/>
            <person name="Saunders E."/>
            <person name="Brettin T."/>
            <person name="Detter J.C."/>
            <person name="Han C."/>
            <person name="Tapia R."/>
            <person name="Land M."/>
            <person name="Hauser L."/>
            <person name="Markowitz V."/>
            <person name="Cheng J.-F."/>
            <person name="Hugenholtz P."/>
            <person name="Woyke T."/>
            <person name="Wu D."/>
            <person name="Eisen J.A."/>
        </authorList>
    </citation>
    <scope>NUCLEOTIDE SEQUENCE</scope>
    <source>
        <strain>ATCC 43644</strain>
    </source>
</reference>
<evidence type="ECO:0000313" key="4">
    <source>
        <dbReference type="EMBL" id="ADV62071.1"/>
    </source>
</evidence>
<accession>E8QYT4</accession>
<keyword evidence="3" id="KW-0732">Signal</keyword>
<dbReference type="SUPFAM" id="SSF51004">
    <property type="entry name" value="C-terminal (heme d1) domain of cytochrome cd1-nitrite reductase"/>
    <property type="match status" value="1"/>
</dbReference>
<dbReference type="STRING" id="575540.Isop_1486"/>
<evidence type="ECO:0000256" key="3">
    <source>
        <dbReference type="SAM" id="SignalP"/>
    </source>
</evidence>
<dbReference type="PANTHER" id="PTHR30344">
    <property type="entry name" value="6-PHOSPHOGLUCONOLACTONASE-RELATED"/>
    <property type="match status" value="1"/>
</dbReference>
<dbReference type="KEGG" id="ipa:Isop_1486"/>
<feature type="signal peptide" evidence="3">
    <location>
        <begin position="1"/>
        <end position="23"/>
    </location>
</feature>
<reference evidence="4 5" key="2">
    <citation type="journal article" date="2011" name="Stand. Genomic Sci.">
        <title>Complete genome sequence of Isosphaera pallida type strain (IS1B).</title>
        <authorList>
            <consortium name="US DOE Joint Genome Institute (JGI-PGF)"/>
            <person name="Goker M."/>
            <person name="Cleland D."/>
            <person name="Saunders E."/>
            <person name="Lapidus A."/>
            <person name="Nolan M."/>
            <person name="Lucas S."/>
            <person name="Hammon N."/>
            <person name="Deshpande S."/>
            <person name="Cheng J.F."/>
            <person name="Tapia R."/>
            <person name="Han C."/>
            <person name="Goodwin L."/>
            <person name="Pitluck S."/>
            <person name="Liolios K."/>
            <person name="Pagani I."/>
            <person name="Ivanova N."/>
            <person name="Mavromatis K."/>
            <person name="Pati A."/>
            <person name="Chen A."/>
            <person name="Palaniappan K."/>
            <person name="Land M."/>
            <person name="Hauser L."/>
            <person name="Chang Y.J."/>
            <person name="Jeffries C.D."/>
            <person name="Detter J.C."/>
            <person name="Beck B."/>
            <person name="Woyke T."/>
            <person name="Bristow J."/>
            <person name="Eisen J.A."/>
            <person name="Markowitz V."/>
            <person name="Hugenholtz P."/>
            <person name="Kyrpides N.C."/>
            <person name="Klenk H.P."/>
        </authorList>
    </citation>
    <scope>NUCLEOTIDE SEQUENCE [LARGE SCALE GENOMIC DNA]</scope>
    <source>
        <strain evidence="5">ATCC 43644 / DSM 9630 / IS1B</strain>
    </source>
</reference>
<dbReference type="HOGENOM" id="CLU_038716_5_1_0"/>
<dbReference type="eggNOG" id="COG2706">
    <property type="taxonomic scope" value="Bacteria"/>
</dbReference>